<evidence type="ECO:0000313" key="3">
    <source>
        <dbReference type="Proteomes" id="UP000588111"/>
    </source>
</evidence>
<keyword evidence="3" id="KW-1185">Reference proteome</keyword>
<dbReference type="RefSeq" id="WP_183618489.1">
    <property type="nucleotide sequence ID" value="NZ_CAJHAH010000002.1"/>
</dbReference>
<comment type="caution">
    <text evidence="2">The sequence shown here is derived from an EMBL/GenBank/DDBJ whole genome shotgun (WGS) entry which is preliminary data.</text>
</comment>
<dbReference type="Proteomes" id="UP000588111">
    <property type="component" value="Unassembled WGS sequence"/>
</dbReference>
<feature type="region of interest" description="Disordered" evidence="1">
    <location>
        <begin position="221"/>
        <end position="326"/>
    </location>
</feature>
<name>A0A839T9G0_9GAMM</name>
<evidence type="ECO:0000313" key="2">
    <source>
        <dbReference type="EMBL" id="MBB3106061.1"/>
    </source>
</evidence>
<evidence type="ECO:0000256" key="1">
    <source>
        <dbReference type="SAM" id="MobiDB-lite"/>
    </source>
</evidence>
<organism evidence="2 3">
    <name type="scientific">Psychrobacter luti</name>
    <dbReference type="NCBI Taxonomy" id="198481"/>
    <lineage>
        <taxon>Bacteria</taxon>
        <taxon>Pseudomonadati</taxon>
        <taxon>Pseudomonadota</taxon>
        <taxon>Gammaproteobacteria</taxon>
        <taxon>Moraxellales</taxon>
        <taxon>Moraxellaceae</taxon>
        <taxon>Psychrobacter</taxon>
    </lineage>
</organism>
<dbReference type="EMBL" id="JACHXL010000001">
    <property type="protein sequence ID" value="MBB3106061.1"/>
    <property type="molecule type" value="Genomic_DNA"/>
</dbReference>
<dbReference type="AlphaFoldDB" id="A0A839T9G0"/>
<feature type="compositionally biased region" description="Polar residues" evidence="1">
    <location>
        <begin position="234"/>
        <end position="250"/>
    </location>
</feature>
<protein>
    <submittedName>
        <fullName evidence="2">SRNA-binding protein</fullName>
    </submittedName>
</protein>
<gene>
    <name evidence="2" type="ORF">FHS24_000552</name>
</gene>
<sequence length="326" mass="34362">MSVANKSLSKWYKVAGISIACSLALAGCDRSEKENTTEAAELTEETAVSENAAATAVSCDDPMVQDRLKSALKNTLNQQGQTLAASYANDAEIGLNGGAVTEKTDGIVIDVQNAAILQAANANGMTTCQASVSMTLPSEDLYQASQLQAANNQPSLQSRLANDNIRINNNMLVDDAFTYVVGTQGGQVRTRIAGQPALITVVSEVVAGSVFQSVLEEQRAQRAAQQAERRRQAPQNNSDSQPRQPRQVTPATPVRPTQPATPPAVKQSNQDSSSQTSSSNTQNSQSSNPPATTPSTSAPATPAAPKSVPKDESIDMVIIEDKEATY</sequence>
<dbReference type="PROSITE" id="PS51257">
    <property type="entry name" value="PROKAR_LIPOPROTEIN"/>
    <property type="match status" value="1"/>
</dbReference>
<accession>A0A839T9G0</accession>
<reference evidence="2 3" key="1">
    <citation type="submission" date="2020-08" db="EMBL/GenBank/DDBJ databases">
        <title>Genomic Encyclopedia of Type Strains, Phase III (KMG-III): the genomes of soil and plant-associated and newly described type strains.</title>
        <authorList>
            <person name="Whitman W."/>
        </authorList>
    </citation>
    <scope>NUCLEOTIDE SEQUENCE [LARGE SCALE GENOMIC DNA]</scope>
    <source>
        <strain evidence="2 3">CECT 5885</strain>
    </source>
</reference>
<feature type="compositionally biased region" description="Basic and acidic residues" evidence="1">
    <location>
        <begin position="308"/>
        <end position="326"/>
    </location>
</feature>
<feature type="compositionally biased region" description="Low complexity" evidence="1">
    <location>
        <begin position="267"/>
        <end position="305"/>
    </location>
</feature>
<proteinExistence type="predicted"/>